<dbReference type="PANTHER" id="PTHR12289">
    <property type="entry name" value="METAXIN RELATED"/>
    <property type="match status" value="1"/>
</dbReference>
<dbReference type="AlphaFoldDB" id="A0A3S3NX58"/>
<gene>
    <name evidence="2" type="ORF">B4U79_10724</name>
</gene>
<evidence type="ECO:0000313" key="3">
    <source>
        <dbReference type="Proteomes" id="UP000285301"/>
    </source>
</evidence>
<dbReference type="GO" id="GO:0005737">
    <property type="term" value="C:cytoplasm"/>
    <property type="evidence" value="ECO:0007669"/>
    <property type="project" value="TreeGrafter"/>
</dbReference>
<reference evidence="2 3" key="1">
    <citation type="journal article" date="2018" name="Gigascience">
        <title>Genomes of trombidid mites reveal novel predicted allergens and laterally-transferred genes associated with secondary metabolism.</title>
        <authorList>
            <person name="Dong X."/>
            <person name="Chaisiri K."/>
            <person name="Xia D."/>
            <person name="Armstrong S.D."/>
            <person name="Fang Y."/>
            <person name="Donnelly M.J."/>
            <person name="Kadowaki T."/>
            <person name="McGarry J.W."/>
            <person name="Darby A.C."/>
            <person name="Makepeace B.L."/>
        </authorList>
    </citation>
    <scope>NUCLEOTIDE SEQUENCE [LARGE SCALE GENOMIC DNA]</scope>
    <source>
        <strain evidence="2">UoL-WK</strain>
    </source>
</reference>
<protein>
    <submittedName>
        <fullName evidence="2">Uncharacterized protein</fullName>
    </submittedName>
</protein>
<feature type="non-terminal residue" evidence="2">
    <location>
        <position position="121"/>
    </location>
</feature>
<evidence type="ECO:0000313" key="2">
    <source>
        <dbReference type="EMBL" id="RWS10847.1"/>
    </source>
</evidence>
<keyword evidence="3" id="KW-1185">Reference proteome</keyword>
<feature type="compositionally biased region" description="Low complexity" evidence="1">
    <location>
        <begin position="22"/>
        <end position="35"/>
    </location>
</feature>
<dbReference type="InterPro" id="IPR050931">
    <property type="entry name" value="Mito_Protein_Transport_Metaxin"/>
</dbReference>
<dbReference type="Proteomes" id="UP000285301">
    <property type="component" value="Unassembled WGS sequence"/>
</dbReference>
<sequence>MTSATANETTNSADDQKAKSPTTEAAANAAENTAAGGQGTQEEQKDKVANDGTQQEEQKDAGAESPSHKAKAAPKPSVHKPDYQPDVVYVYQFPRCPTTPSVSPYCLKLETWLRMAGIKYE</sequence>
<dbReference type="EMBL" id="NCKU01001945">
    <property type="protein sequence ID" value="RWS10847.1"/>
    <property type="molecule type" value="Genomic_DNA"/>
</dbReference>
<comment type="caution">
    <text evidence="2">The sequence shown here is derived from an EMBL/GenBank/DDBJ whole genome shotgun (WGS) entry which is preliminary data.</text>
</comment>
<feature type="compositionally biased region" description="Low complexity" evidence="1">
    <location>
        <begin position="1"/>
        <end position="13"/>
    </location>
</feature>
<dbReference type="OrthoDB" id="5809458at2759"/>
<organism evidence="2 3">
    <name type="scientific">Dinothrombium tinctorium</name>
    <dbReference type="NCBI Taxonomy" id="1965070"/>
    <lineage>
        <taxon>Eukaryota</taxon>
        <taxon>Metazoa</taxon>
        <taxon>Ecdysozoa</taxon>
        <taxon>Arthropoda</taxon>
        <taxon>Chelicerata</taxon>
        <taxon>Arachnida</taxon>
        <taxon>Acari</taxon>
        <taxon>Acariformes</taxon>
        <taxon>Trombidiformes</taxon>
        <taxon>Prostigmata</taxon>
        <taxon>Anystina</taxon>
        <taxon>Parasitengona</taxon>
        <taxon>Trombidioidea</taxon>
        <taxon>Trombidiidae</taxon>
        <taxon>Dinothrombium</taxon>
    </lineage>
</organism>
<evidence type="ECO:0000256" key="1">
    <source>
        <dbReference type="SAM" id="MobiDB-lite"/>
    </source>
</evidence>
<dbReference type="PANTHER" id="PTHR12289:SF41">
    <property type="entry name" value="FAILED AXON CONNECTIONS-RELATED"/>
    <property type="match status" value="1"/>
</dbReference>
<accession>A0A3S3NX58</accession>
<feature type="region of interest" description="Disordered" evidence="1">
    <location>
        <begin position="1"/>
        <end position="82"/>
    </location>
</feature>
<proteinExistence type="predicted"/>
<name>A0A3S3NX58_9ACAR</name>